<evidence type="ECO:0000256" key="9">
    <source>
        <dbReference type="ARBA" id="ARBA00047340"/>
    </source>
</evidence>
<evidence type="ECO:0000256" key="6">
    <source>
        <dbReference type="ARBA" id="ARBA00022676"/>
    </source>
</evidence>
<evidence type="ECO:0000256" key="3">
    <source>
        <dbReference type="ARBA" id="ARBA00011991"/>
    </source>
</evidence>
<evidence type="ECO:0000256" key="1">
    <source>
        <dbReference type="ARBA" id="ARBA00005049"/>
    </source>
</evidence>
<dbReference type="eggNOG" id="COG2038">
    <property type="taxonomic scope" value="Bacteria"/>
</dbReference>
<dbReference type="NCBIfam" id="TIGR03160">
    <property type="entry name" value="cobT_DBIPRT"/>
    <property type="match status" value="1"/>
</dbReference>
<dbReference type="RefSeq" id="WP_013575917.1">
    <property type="nucleotide sequence ID" value="NC_015061.1"/>
</dbReference>
<gene>
    <name evidence="10" type="primary">cobT</name>
    <name evidence="11" type="ordered locus">Rahaq_2610</name>
</gene>
<evidence type="ECO:0000256" key="5">
    <source>
        <dbReference type="ARBA" id="ARBA00022573"/>
    </source>
</evidence>
<keyword evidence="5 10" id="KW-0169">Cobalamin biosynthesis</keyword>
<reference evidence="12" key="1">
    <citation type="submission" date="2011-01" db="EMBL/GenBank/DDBJ databases">
        <title>Complete sequence of chromosome of Rahnella sp. Y9602.</title>
        <authorList>
            <consortium name="US DOE Joint Genome Institute"/>
            <person name="Lucas S."/>
            <person name="Copeland A."/>
            <person name="Lapidus A."/>
            <person name="Cheng J.-F."/>
            <person name="Goodwin L."/>
            <person name="Pitluck S."/>
            <person name="Lu M."/>
            <person name="Detter J.C."/>
            <person name="Han C."/>
            <person name="Tapia R."/>
            <person name="Land M."/>
            <person name="Hauser L."/>
            <person name="Kyrpides N."/>
            <person name="Ivanova N."/>
            <person name="Ovchinnikova G."/>
            <person name="Pagani I."/>
            <person name="Sobecky P.A."/>
            <person name="Martinez R.J."/>
            <person name="Woyke T."/>
        </authorList>
    </citation>
    <scope>NUCLEOTIDE SEQUENCE [LARGE SCALE GENOMIC DNA]</scope>
    <source>
        <strain evidence="12">Y9602</strain>
    </source>
</reference>
<dbReference type="OrthoDB" id="9781491at2"/>
<evidence type="ECO:0000313" key="12">
    <source>
        <dbReference type="Proteomes" id="UP000007257"/>
    </source>
</evidence>
<comment type="function">
    <text evidence="10">Catalyzes the synthesis of alpha-ribazole-5'-phosphate from nicotinate mononucleotide (NAMN) and 5,6-dimethylbenzimidazole (DMB).</text>
</comment>
<dbReference type="Proteomes" id="UP000007257">
    <property type="component" value="Chromosome"/>
</dbReference>
<dbReference type="KEGG" id="rah:Rahaq_2610"/>
<evidence type="ECO:0000313" key="11">
    <source>
        <dbReference type="EMBL" id="ADW74217.1"/>
    </source>
</evidence>
<evidence type="ECO:0000256" key="2">
    <source>
        <dbReference type="ARBA" id="ARBA00007110"/>
    </source>
</evidence>
<comment type="pathway">
    <text evidence="1 10">Nucleoside biosynthesis; alpha-ribazole biosynthesis; alpha-ribazole from 5,6-dimethylbenzimidazole: step 1/2.</text>
</comment>
<dbReference type="Gene3D" id="3.40.50.10210">
    <property type="match status" value="1"/>
</dbReference>
<feature type="active site" description="Proton acceptor" evidence="10">
    <location>
        <position position="316"/>
    </location>
</feature>
<evidence type="ECO:0000256" key="10">
    <source>
        <dbReference type="HAMAP-Rule" id="MF_00230"/>
    </source>
</evidence>
<dbReference type="InterPro" id="IPR036087">
    <property type="entry name" value="Nict_dMeBzImd_PRibTrfase_sf"/>
</dbReference>
<sequence length="347" mass="35237">MASLANIIRQIAEPDAQAAQTAAARLDSLVKPLGSLGRLEQLAIQLSSIRGDQPLHFPSKEVLVIAADHGVWQEGVTPSPQEVTAIQAVNIVQGKAGVSVLARVAGAQVTLIDCGIIGPDIPGTLNHKVAQGTGNIATGPAMTREQAESLLIWCAERVIAKAENGLSLLAVGELGMANTTPAAAMVAVLTGAAPAQTVGLGANLPPDRLAHKISVVEKAIAVNQPDPSDALDVMAKVGGFELVAMAGAMIGAAAAGIPLVLDGFLSYASALAACQLAPALKPYLIPSHISAEQGATLALEALGLQPYFDLNLRLGEGSGAALALPLIDAACAVHNEMATLAECQIAL</sequence>
<dbReference type="AlphaFoldDB" id="A0A0H3FH78"/>
<name>A0A0H3FH78_RAHSY</name>
<dbReference type="FunFam" id="3.40.50.10210:FF:000001">
    <property type="entry name" value="Nicotinate-nucleotide--dimethylbenzimidazole phosphoribosyltransferase"/>
    <property type="match status" value="1"/>
</dbReference>
<dbReference type="HAMAP" id="MF_00230">
    <property type="entry name" value="CobT"/>
    <property type="match status" value="1"/>
</dbReference>
<dbReference type="Gene3D" id="1.10.1610.10">
    <property type="match status" value="1"/>
</dbReference>
<evidence type="ECO:0000256" key="8">
    <source>
        <dbReference type="ARBA" id="ARBA00030686"/>
    </source>
</evidence>
<protein>
    <recommendedName>
        <fullName evidence="4 10">Nicotinate-nucleotide--dimethylbenzimidazole phosphoribosyltransferase</fullName>
        <shortName evidence="10">NN:DBI PRT</shortName>
        <ecNumber evidence="3 10">2.4.2.21</ecNumber>
    </recommendedName>
    <alternativeName>
        <fullName evidence="8 10">N(1)-alpha-phosphoribosyltransferase</fullName>
    </alternativeName>
</protein>
<evidence type="ECO:0000256" key="4">
    <source>
        <dbReference type="ARBA" id="ARBA00015486"/>
    </source>
</evidence>
<dbReference type="EMBL" id="CP002505">
    <property type="protein sequence ID" value="ADW74217.1"/>
    <property type="molecule type" value="Genomic_DNA"/>
</dbReference>
<dbReference type="GO" id="GO:0009236">
    <property type="term" value="P:cobalamin biosynthetic process"/>
    <property type="evidence" value="ECO:0007669"/>
    <property type="project" value="UniProtKB-UniRule"/>
</dbReference>
<dbReference type="InterPro" id="IPR003200">
    <property type="entry name" value="Nict_dMeBzImd_PRibTrfase"/>
</dbReference>
<dbReference type="EC" id="2.4.2.21" evidence="3 10"/>
<dbReference type="InterPro" id="IPR023195">
    <property type="entry name" value="Nict_dMeBzImd_PRibTrfase_N"/>
</dbReference>
<dbReference type="GO" id="GO:0008939">
    <property type="term" value="F:nicotinate-nucleotide-dimethylbenzimidazole phosphoribosyltransferase activity"/>
    <property type="evidence" value="ECO:0007669"/>
    <property type="project" value="UniProtKB-UniRule"/>
</dbReference>
<organism evidence="11 12">
    <name type="scientific">Rahnella sp. (strain Y9602)</name>
    <dbReference type="NCBI Taxonomy" id="2703885"/>
    <lineage>
        <taxon>Bacteria</taxon>
        <taxon>Pseudomonadati</taxon>
        <taxon>Pseudomonadota</taxon>
        <taxon>Gammaproteobacteria</taxon>
        <taxon>Enterobacterales</taxon>
        <taxon>Yersiniaceae</taxon>
        <taxon>Rahnella</taxon>
    </lineage>
</organism>
<dbReference type="SUPFAM" id="SSF52733">
    <property type="entry name" value="Nicotinate mononucleotide:5,6-dimethylbenzimidazole phosphoribosyltransferase (CobT)"/>
    <property type="match status" value="1"/>
</dbReference>
<proteinExistence type="inferred from homology"/>
<dbReference type="PANTHER" id="PTHR43463">
    <property type="entry name" value="NICOTINATE-NUCLEOTIDE--DIMETHYLBENZIMIDAZOLE PHOSPHORIBOSYLTRANSFERASE"/>
    <property type="match status" value="1"/>
</dbReference>
<dbReference type="InterPro" id="IPR017846">
    <property type="entry name" value="Nict_dMeBzImd_PRibTrfase_bact"/>
</dbReference>
<keyword evidence="7 10" id="KW-0808">Transferase</keyword>
<comment type="catalytic activity">
    <reaction evidence="9 10">
        <text>5,6-dimethylbenzimidazole + nicotinate beta-D-ribonucleotide = alpha-ribazole 5'-phosphate + nicotinate + H(+)</text>
        <dbReference type="Rhea" id="RHEA:11196"/>
        <dbReference type="ChEBI" id="CHEBI:15378"/>
        <dbReference type="ChEBI" id="CHEBI:15890"/>
        <dbReference type="ChEBI" id="CHEBI:32544"/>
        <dbReference type="ChEBI" id="CHEBI:57502"/>
        <dbReference type="ChEBI" id="CHEBI:57918"/>
        <dbReference type="EC" id="2.4.2.21"/>
    </reaction>
</comment>
<comment type="similarity">
    <text evidence="2 10">Belongs to the CobT family.</text>
</comment>
<accession>A0A0H3FH78</accession>
<keyword evidence="6 10" id="KW-0328">Glycosyltransferase</keyword>
<reference evidence="11 12" key="2">
    <citation type="journal article" date="2012" name="J. Bacteriol.">
        <title>Complete Genome Sequence of Rahnella sp. Strain Y9602, a Gammaproteobacterium Isolate from Metal- and Radionuclide-Contaminated Soil.</title>
        <authorList>
            <person name="Martinez R.J."/>
            <person name="Bruce D."/>
            <person name="Detter C."/>
            <person name="Goodwin L.A."/>
            <person name="Han J."/>
            <person name="Han C.S."/>
            <person name="Held B."/>
            <person name="Land M.L."/>
            <person name="Mikhailova N."/>
            <person name="Nolan M."/>
            <person name="Pennacchio L."/>
            <person name="Pitluck S."/>
            <person name="Tapia R."/>
            <person name="Woyke T."/>
            <person name="Sobecky P.A."/>
        </authorList>
    </citation>
    <scope>NUCLEOTIDE SEQUENCE [LARGE SCALE GENOMIC DNA]</scope>
    <source>
        <strain evidence="11 12">Y9602</strain>
    </source>
</reference>
<dbReference type="PANTHER" id="PTHR43463:SF1">
    <property type="entry name" value="NICOTINATE-NUCLEOTIDE--DIMETHYLBENZIMIDAZOLE PHOSPHORIBOSYLTRANSFERASE"/>
    <property type="match status" value="1"/>
</dbReference>
<dbReference type="Pfam" id="PF02277">
    <property type="entry name" value="DBI_PRT"/>
    <property type="match status" value="1"/>
</dbReference>
<dbReference type="CDD" id="cd02439">
    <property type="entry name" value="DMB-PRT_CobT"/>
    <property type="match status" value="1"/>
</dbReference>
<dbReference type="HOGENOM" id="CLU_002982_0_0_6"/>
<evidence type="ECO:0000256" key="7">
    <source>
        <dbReference type="ARBA" id="ARBA00022679"/>
    </source>
</evidence>
<dbReference type="UniPathway" id="UPA00061">
    <property type="reaction ID" value="UER00516"/>
</dbReference>
<dbReference type="NCBIfam" id="NF000996">
    <property type="entry name" value="PRK00105.1"/>
    <property type="match status" value="1"/>
</dbReference>